<feature type="domain" description="Enoyl reductase (ER)" evidence="1">
    <location>
        <begin position="60"/>
        <end position="423"/>
    </location>
</feature>
<reference evidence="3" key="1">
    <citation type="submission" date="2023-07" db="EMBL/GenBank/DDBJ databases">
        <title>A draft genome of Kazachstania heterogenica Y-27499.</title>
        <authorList>
            <person name="Donic C."/>
            <person name="Kralova J.S."/>
            <person name="Fidel L."/>
            <person name="Ben-Dor S."/>
            <person name="Jung S."/>
        </authorList>
    </citation>
    <scope>NUCLEOTIDE SEQUENCE [LARGE SCALE GENOMIC DNA]</scope>
    <source>
        <strain evidence="3">Y27499</strain>
    </source>
</reference>
<proteinExistence type="predicted"/>
<dbReference type="FunFam" id="3.90.180.10:FF:000038">
    <property type="entry name" value="Ast1p"/>
    <property type="match status" value="1"/>
</dbReference>
<dbReference type="Gene3D" id="3.40.50.720">
    <property type="entry name" value="NAD(P)-binding Rossmann-like Domain"/>
    <property type="match status" value="2"/>
</dbReference>
<organism evidence="2 3">
    <name type="scientific">Arxiozyma heterogenica</name>
    <dbReference type="NCBI Taxonomy" id="278026"/>
    <lineage>
        <taxon>Eukaryota</taxon>
        <taxon>Fungi</taxon>
        <taxon>Dikarya</taxon>
        <taxon>Ascomycota</taxon>
        <taxon>Saccharomycotina</taxon>
        <taxon>Saccharomycetes</taxon>
        <taxon>Saccharomycetales</taxon>
        <taxon>Saccharomycetaceae</taxon>
        <taxon>Arxiozyma</taxon>
    </lineage>
</organism>
<evidence type="ECO:0000259" key="1">
    <source>
        <dbReference type="SMART" id="SM00829"/>
    </source>
</evidence>
<dbReference type="Pfam" id="PF08240">
    <property type="entry name" value="ADH_N"/>
    <property type="match status" value="1"/>
</dbReference>
<accession>A0AAN7WKA3</accession>
<protein>
    <recommendedName>
        <fullName evidence="1">Enoyl reductase (ER) domain-containing protein</fullName>
    </recommendedName>
</protein>
<dbReference type="Gene3D" id="3.90.180.10">
    <property type="entry name" value="Medium-chain alcohol dehydrogenases, catalytic domain"/>
    <property type="match status" value="2"/>
</dbReference>
<dbReference type="PANTHER" id="PTHR43482">
    <property type="entry name" value="PROTEIN AST1-RELATED"/>
    <property type="match status" value="1"/>
</dbReference>
<comment type="caution">
    <text evidence="2">The sequence shown here is derived from an EMBL/GenBank/DDBJ whole genome shotgun (WGS) entry which is preliminary data.</text>
</comment>
<dbReference type="InterPro" id="IPR052585">
    <property type="entry name" value="Lipid_raft_assoc_Zn_ADH"/>
</dbReference>
<dbReference type="InterPro" id="IPR020843">
    <property type="entry name" value="ER"/>
</dbReference>
<evidence type="ECO:0000313" key="2">
    <source>
        <dbReference type="EMBL" id="KAK5779904.1"/>
    </source>
</evidence>
<dbReference type="SUPFAM" id="SSF50129">
    <property type="entry name" value="GroES-like"/>
    <property type="match status" value="1"/>
</dbReference>
<dbReference type="AlphaFoldDB" id="A0AAN7WKA3"/>
<dbReference type="InterPro" id="IPR011032">
    <property type="entry name" value="GroES-like_sf"/>
</dbReference>
<gene>
    <name evidence="2" type="ORF">RI543_002443</name>
</gene>
<dbReference type="EMBL" id="JAWIZZ010000045">
    <property type="protein sequence ID" value="KAK5779904.1"/>
    <property type="molecule type" value="Genomic_DNA"/>
</dbReference>
<keyword evidence="3" id="KW-1185">Reference proteome</keyword>
<sequence length="428" mass="48276">MSDKILTNGDPVLENLVTNPTIEAPKEIKVDEVKLQRVARPLRHVKNIPVKAQVFHSDKGPITFSYENKIKLPIPKNKLVVDVNYVGLNPVDLKIKNGYTQAIYGEVGLGREYSGVITHVGENLTDKWSEGDEVFGIYFHPHLAKGALQTAILVNPNEDPILLRPENVDPREAAGALFVLGTAFNILDKLDKRGYLKQDSNVLINGGTSSVGMCAIQLLKRYYQLTKKIVVITTGSSAEALRTFYTDLEGEIIYVDYLKCRGKSSKPLRAMIEEQRTTVFDPTTGDEIKIQYLQGKFDIVLDFVGGYDIVAHSSYLIHKNGAYLTTVGDYVANYKTDVYNQWDNPKANMRKAFGSLLYSYDYTHFYFDPNAKTAAKNDWINKCGEFLKTGVVTCRIDKVYNWNDIDEAISYMKTQRAQGKLILKVERF</sequence>
<evidence type="ECO:0000313" key="3">
    <source>
        <dbReference type="Proteomes" id="UP001306508"/>
    </source>
</evidence>
<name>A0AAN7WKA3_9SACH</name>
<dbReference type="PANTHER" id="PTHR43482:SF1">
    <property type="entry name" value="PROTEIN AST1-RELATED"/>
    <property type="match status" value="1"/>
</dbReference>
<dbReference type="SUPFAM" id="SSF51735">
    <property type="entry name" value="NAD(P)-binding Rossmann-fold domains"/>
    <property type="match status" value="1"/>
</dbReference>
<dbReference type="GO" id="GO:0016491">
    <property type="term" value="F:oxidoreductase activity"/>
    <property type="evidence" value="ECO:0007669"/>
    <property type="project" value="InterPro"/>
</dbReference>
<dbReference type="InterPro" id="IPR036291">
    <property type="entry name" value="NAD(P)-bd_dom_sf"/>
</dbReference>
<dbReference type="InterPro" id="IPR013154">
    <property type="entry name" value="ADH-like_N"/>
</dbReference>
<dbReference type="SMART" id="SM00829">
    <property type="entry name" value="PKS_ER"/>
    <property type="match status" value="1"/>
</dbReference>
<dbReference type="CDD" id="cd08247">
    <property type="entry name" value="AST1_like"/>
    <property type="match status" value="1"/>
</dbReference>
<dbReference type="Pfam" id="PF13602">
    <property type="entry name" value="ADH_zinc_N_2"/>
    <property type="match status" value="1"/>
</dbReference>
<dbReference type="Proteomes" id="UP001306508">
    <property type="component" value="Unassembled WGS sequence"/>
</dbReference>